<name>A0A956NHF3_UNCEI</name>
<dbReference type="Proteomes" id="UP000739538">
    <property type="component" value="Unassembled WGS sequence"/>
</dbReference>
<gene>
    <name evidence="1" type="ORF">KDA27_14385</name>
</gene>
<evidence type="ECO:0000313" key="2">
    <source>
        <dbReference type="Proteomes" id="UP000739538"/>
    </source>
</evidence>
<accession>A0A956NHF3</accession>
<dbReference type="AlphaFoldDB" id="A0A956NHF3"/>
<evidence type="ECO:0008006" key="3">
    <source>
        <dbReference type="Google" id="ProtNLM"/>
    </source>
</evidence>
<reference evidence="1" key="2">
    <citation type="journal article" date="2021" name="Microbiome">
        <title>Successional dynamics and alternative stable states in a saline activated sludge microbial community over 9 years.</title>
        <authorList>
            <person name="Wang Y."/>
            <person name="Ye J."/>
            <person name="Ju F."/>
            <person name="Liu L."/>
            <person name="Boyd J.A."/>
            <person name="Deng Y."/>
            <person name="Parks D.H."/>
            <person name="Jiang X."/>
            <person name="Yin X."/>
            <person name="Woodcroft B.J."/>
            <person name="Tyson G.W."/>
            <person name="Hugenholtz P."/>
            <person name="Polz M.F."/>
            <person name="Zhang T."/>
        </authorList>
    </citation>
    <scope>NUCLEOTIDE SEQUENCE</scope>
    <source>
        <strain evidence="1">HKST-UBA02</strain>
    </source>
</reference>
<comment type="caution">
    <text evidence="1">The sequence shown here is derived from an EMBL/GenBank/DDBJ whole genome shotgun (WGS) entry which is preliminary data.</text>
</comment>
<evidence type="ECO:0000313" key="1">
    <source>
        <dbReference type="EMBL" id="MCA9756989.1"/>
    </source>
</evidence>
<sequence>MNANASPATAHRATGLGRFIRPWALLAGLCGPLVSPGSSPAGEVALMPTRLHVSIPPGQDYTHVLQVTYGKDGPADTAPVRLVLTAEDWDQSIDGNMTFTRTDPTEESARPWLVLSPTEQEFVPGESGDVRVSIMVPEDAVPGEYRCALILQPRVPYRALREGEKRLDVRLRLSTVIYVEVPPVRAEADLVGLDVVAGEKGWVIHSTITNSGQAHLRLTDEYEVYDLSGLAPTDPNLDAPLVVRGDAAEAGIVLPAHDRYFDRPFEDFSLYPGTFRLVYRVDTGRELPLLVGEKVFEIPEPMPAVATDVAP</sequence>
<reference evidence="1" key="1">
    <citation type="submission" date="2020-04" db="EMBL/GenBank/DDBJ databases">
        <authorList>
            <person name="Zhang T."/>
        </authorList>
    </citation>
    <scope>NUCLEOTIDE SEQUENCE</scope>
    <source>
        <strain evidence="1">HKST-UBA02</strain>
    </source>
</reference>
<protein>
    <recommendedName>
        <fullName evidence="3">Molecular chaperone</fullName>
    </recommendedName>
</protein>
<proteinExistence type="predicted"/>
<dbReference type="EMBL" id="JAGQHS010000076">
    <property type="protein sequence ID" value="MCA9756989.1"/>
    <property type="molecule type" value="Genomic_DNA"/>
</dbReference>
<organism evidence="1 2">
    <name type="scientific">Eiseniibacteriota bacterium</name>
    <dbReference type="NCBI Taxonomy" id="2212470"/>
    <lineage>
        <taxon>Bacteria</taxon>
        <taxon>Candidatus Eiseniibacteriota</taxon>
    </lineage>
</organism>